<sequence>MSNEQGPLNVTLIKYESGLGTPGIMPPQVSSSVQISATPTGGTVTRQVYENNRPSSTQTRELTEESSSAIHSFATELTTLQVHNVPGGPDVFGANTAVMVARGNVPVWGYNPGSGCVVGPDDDQAMFTASAEDKSKFSKLISEIYQTCEAAL</sequence>
<comment type="caution">
    <text evidence="1">The sequence shown here is derived from an EMBL/GenBank/DDBJ whole genome shotgun (WGS) entry which is preliminary data.</text>
</comment>
<gene>
    <name evidence="1" type="ORF">IWW36_000214</name>
</gene>
<dbReference type="Proteomes" id="UP001139887">
    <property type="component" value="Unassembled WGS sequence"/>
</dbReference>
<accession>A0A9W8IE38</accession>
<name>A0A9W8IE38_9FUNG</name>
<dbReference type="EMBL" id="JANBUW010000002">
    <property type="protein sequence ID" value="KAJ2852585.1"/>
    <property type="molecule type" value="Genomic_DNA"/>
</dbReference>
<dbReference type="OrthoDB" id="286395at2759"/>
<dbReference type="AlphaFoldDB" id="A0A9W8IE38"/>
<keyword evidence="2" id="KW-1185">Reference proteome</keyword>
<proteinExistence type="predicted"/>
<evidence type="ECO:0000313" key="1">
    <source>
        <dbReference type="EMBL" id="KAJ2852585.1"/>
    </source>
</evidence>
<protein>
    <submittedName>
        <fullName evidence="1">Uncharacterized protein</fullName>
    </submittedName>
</protein>
<reference evidence="1" key="1">
    <citation type="submission" date="2022-07" db="EMBL/GenBank/DDBJ databases">
        <title>Phylogenomic reconstructions and comparative analyses of Kickxellomycotina fungi.</title>
        <authorList>
            <person name="Reynolds N.K."/>
            <person name="Stajich J.E."/>
            <person name="Barry K."/>
            <person name="Grigoriev I.V."/>
            <person name="Crous P."/>
            <person name="Smith M.E."/>
        </authorList>
    </citation>
    <scope>NUCLEOTIDE SEQUENCE</scope>
    <source>
        <strain evidence="1">NRRL 1566</strain>
    </source>
</reference>
<organism evidence="1 2">
    <name type="scientific">Coemansia brasiliensis</name>
    <dbReference type="NCBI Taxonomy" id="2650707"/>
    <lineage>
        <taxon>Eukaryota</taxon>
        <taxon>Fungi</taxon>
        <taxon>Fungi incertae sedis</taxon>
        <taxon>Zoopagomycota</taxon>
        <taxon>Kickxellomycotina</taxon>
        <taxon>Kickxellomycetes</taxon>
        <taxon>Kickxellales</taxon>
        <taxon>Kickxellaceae</taxon>
        <taxon>Coemansia</taxon>
    </lineage>
</organism>
<evidence type="ECO:0000313" key="2">
    <source>
        <dbReference type="Proteomes" id="UP001139887"/>
    </source>
</evidence>